<dbReference type="PRINTS" id="PR00260">
    <property type="entry name" value="CHEMTRNSDUCR"/>
</dbReference>
<name>A0ABD5Q3D0_9EURY</name>
<dbReference type="RefSeq" id="WP_379793206.1">
    <property type="nucleotide sequence ID" value="NZ_JBHSFC010000001.1"/>
</dbReference>
<dbReference type="GO" id="GO:0007165">
    <property type="term" value="P:signal transduction"/>
    <property type="evidence" value="ECO:0007669"/>
    <property type="project" value="UniProtKB-KW"/>
</dbReference>
<dbReference type="PANTHER" id="PTHR32089">
    <property type="entry name" value="METHYL-ACCEPTING CHEMOTAXIS PROTEIN MCPB"/>
    <property type="match status" value="1"/>
</dbReference>
<evidence type="ECO:0000259" key="6">
    <source>
        <dbReference type="PROSITE" id="PS50111"/>
    </source>
</evidence>
<dbReference type="Gene3D" id="1.10.287.950">
    <property type="entry name" value="Methyl-accepting chemotaxis protein"/>
    <property type="match status" value="1"/>
</dbReference>
<dbReference type="SUPFAM" id="SSF58104">
    <property type="entry name" value="Methyl-accepting chemotaxis protein (MCP) signaling domain"/>
    <property type="match status" value="1"/>
</dbReference>
<evidence type="ECO:0000256" key="5">
    <source>
        <dbReference type="SAM" id="MobiDB-lite"/>
    </source>
</evidence>
<evidence type="ECO:0000259" key="7">
    <source>
        <dbReference type="PROSITE" id="PS50112"/>
    </source>
</evidence>
<dbReference type="InterPro" id="IPR013656">
    <property type="entry name" value="PAS_4"/>
</dbReference>
<reference evidence="8 9" key="1">
    <citation type="journal article" date="2019" name="Int. J. Syst. Evol. Microbiol.">
        <title>The Global Catalogue of Microorganisms (GCM) 10K type strain sequencing project: providing services to taxonomists for standard genome sequencing and annotation.</title>
        <authorList>
            <consortium name="The Broad Institute Genomics Platform"/>
            <consortium name="The Broad Institute Genome Sequencing Center for Infectious Disease"/>
            <person name="Wu L."/>
            <person name="Ma J."/>
        </authorList>
    </citation>
    <scope>NUCLEOTIDE SEQUENCE [LARGE SCALE GENOMIC DNA]</scope>
    <source>
        <strain evidence="8 9">XZYJ18</strain>
    </source>
</reference>
<dbReference type="Proteomes" id="UP001595945">
    <property type="component" value="Unassembled WGS sequence"/>
</dbReference>
<feature type="region of interest" description="Disordered" evidence="5">
    <location>
        <begin position="424"/>
        <end position="452"/>
    </location>
</feature>
<dbReference type="InterPro" id="IPR004090">
    <property type="entry name" value="Chemotax_Me-accpt_rcpt"/>
</dbReference>
<dbReference type="PROSITE" id="PS50111">
    <property type="entry name" value="CHEMOTAXIS_TRANSDUC_2"/>
    <property type="match status" value="1"/>
</dbReference>
<dbReference type="InterPro" id="IPR035965">
    <property type="entry name" value="PAS-like_dom_sf"/>
</dbReference>
<dbReference type="CDD" id="cd11386">
    <property type="entry name" value="MCP_signal"/>
    <property type="match status" value="1"/>
</dbReference>
<evidence type="ECO:0000256" key="2">
    <source>
        <dbReference type="ARBA" id="ARBA00029447"/>
    </source>
</evidence>
<feature type="compositionally biased region" description="Low complexity" evidence="5">
    <location>
        <begin position="424"/>
        <end position="441"/>
    </location>
</feature>
<feature type="domain" description="Methyl-accepting transducer" evidence="6">
    <location>
        <begin position="375"/>
        <end position="611"/>
    </location>
</feature>
<dbReference type="Pfam" id="PF00015">
    <property type="entry name" value="MCPsignal"/>
    <property type="match status" value="1"/>
</dbReference>
<dbReference type="AlphaFoldDB" id="A0ABD5Q3D0"/>
<protein>
    <submittedName>
        <fullName evidence="8">Methyl-accepting chemotaxis protein</fullName>
    </submittedName>
</protein>
<evidence type="ECO:0000256" key="4">
    <source>
        <dbReference type="SAM" id="Coils"/>
    </source>
</evidence>
<gene>
    <name evidence="8" type="ORF">ACFO9K_12780</name>
</gene>
<evidence type="ECO:0000313" key="9">
    <source>
        <dbReference type="Proteomes" id="UP001595945"/>
    </source>
</evidence>
<dbReference type="PROSITE" id="PS50112">
    <property type="entry name" value="PAS"/>
    <property type="match status" value="1"/>
</dbReference>
<accession>A0ABD5Q3D0</accession>
<dbReference type="SMART" id="SM00283">
    <property type="entry name" value="MA"/>
    <property type="match status" value="1"/>
</dbReference>
<keyword evidence="4" id="KW-0175">Coiled coil</keyword>
<keyword evidence="1 3" id="KW-0807">Transducer</keyword>
<dbReference type="EMBL" id="JBHSHT010000002">
    <property type="protein sequence ID" value="MFC4825133.1"/>
    <property type="molecule type" value="Genomic_DNA"/>
</dbReference>
<feature type="domain" description="PAS" evidence="7">
    <location>
        <begin position="183"/>
        <end position="232"/>
    </location>
</feature>
<evidence type="ECO:0000313" key="8">
    <source>
        <dbReference type="EMBL" id="MFC4825133.1"/>
    </source>
</evidence>
<dbReference type="PANTHER" id="PTHR32089:SF112">
    <property type="entry name" value="LYSOZYME-LIKE PROTEIN-RELATED"/>
    <property type="match status" value="1"/>
</dbReference>
<proteinExistence type="inferred from homology"/>
<evidence type="ECO:0000256" key="3">
    <source>
        <dbReference type="PROSITE-ProRule" id="PRU00284"/>
    </source>
</evidence>
<feature type="coiled-coil region" evidence="4">
    <location>
        <begin position="610"/>
        <end position="648"/>
    </location>
</feature>
<dbReference type="Gene3D" id="3.30.450.20">
    <property type="entry name" value="PAS domain"/>
    <property type="match status" value="1"/>
</dbReference>
<sequence length="649" mass="69827">MVRDRLLKILRNLRGGDSPAERQRNVTFDGGTQTGEVSVSGGRTVTRSQLDEAYRNTDASDDLRQAQAVHLGQVLDDPASASGDATDLGRRHVDAEVSAAAFAETYEVGVEELVSETFERLGHRLGANNEAVAEELQRAEDELQSALSATMADMRTGLDAYGSAGSVGSADEEDELNVDDDDLLDGIGVPVFMLDTQRDEVAAWNSALADLTGVPAEQALGTENVSEAFYPDGRRVKTLADKVAEAPESADVEFGVGRADTERRLYTDESTMVDREGVERSIEFSAMPLYDDGELIAVVETVRDRTEDVRRQEGVTSLVEELIGTLTAMEMGDLSARASFEDEHGVVDDSLVEVVGQVNAMAERFETLTERVGEKADDLESSVEQASQSARAIDERVGEQTEQLSEVATQMENFSASMEEVAASSDEVASAAEQAKASADSGLESSEGAREATDEVIEMSEELVGTVTELESQMNEIEDVVEVIAEVADQTNLLALNANIEAARAGEAGSGFEVVADEVKELANETREHTEEIAGRIEEIQSQANETVVAVEESNEQVKYAGQEIEDALVALEEIADAVEEAATGVTEVAEANDEQAANVEQVMATVEDVRDQTREVEGATDDIVSATREQTEAIEELAARVDDMRSES</sequence>
<feature type="region of interest" description="Disordered" evidence="5">
    <location>
        <begin position="16"/>
        <end position="42"/>
    </location>
</feature>
<dbReference type="InterPro" id="IPR000014">
    <property type="entry name" value="PAS"/>
</dbReference>
<comment type="caution">
    <text evidence="8">The sequence shown here is derived from an EMBL/GenBank/DDBJ whole genome shotgun (WGS) entry which is preliminary data.</text>
</comment>
<keyword evidence="9" id="KW-1185">Reference proteome</keyword>
<dbReference type="InterPro" id="IPR004089">
    <property type="entry name" value="MCPsignal_dom"/>
</dbReference>
<organism evidence="8 9">
    <name type="scientific">Halorussus aquaticus</name>
    <dbReference type="NCBI Taxonomy" id="2953748"/>
    <lineage>
        <taxon>Archaea</taxon>
        <taxon>Methanobacteriati</taxon>
        <taxon>Methanobacteriota</taxon>
        <taxon>Stenosarchaea group</taxon>
        <taxon>Halobacteria</taxon>
        <taxon>Halobacteriales</taxon>
        <taxon>Haladaptataceae</taxon>
        <taxon>Halorussus</taxon>
    </lineage>
</organism>
<dbReference type="Pfam" id="PF08448">
    <property type="entry name" value="PAS_4"/>
    <property type="match status" value="1"/>
</dbReference>
<dbReference type="SUPFAM" id="SSF55785">
    <property type="entry name" value="PYP-like sensor domain (PAS domain)"/>
    <property type="match status" value="1"/>
</dbReference>
<evidence type="ECO:0000256" key="1">
    <source>
        <dbReference type="ARBA" id="ARBA00023224"/>
    </source>
</evidence>
<comment type="similarity">
    <text evidence="2">Belongs to the methyl-accepting chemotaxis (MCP) protein family.</text>
</comment>
<feature type="compositionally biased region" description="Polar residues" evidence="5">
    <location>
        <begin position="30"/>
        <end position="42"/>
    </location>
</feature>